<dbReference type="SUPFAM" id="SSF49464">
    <property type="entry name" value="Carboxypeptidase regulatory domain-like"/>
    <property type="match status" value="1"/>
</dbReference>
<protein>
    <recommendedName>
        <fullName evidence="3">Carboxypeptidase-like regulatory domain-containing protein</fullName>
    </recommendedName>
</protein>
<accession>A0A5B7X6P8</accession>
<sequence>MTTVQSTKHYVVLNNDMILSPGLDKKLQLRCYLFLLVICPYFLNAQDLLRGTIVADSLMEASVHIINITQQTGTVNSASGSFELRVKENDTLWFTSLQYKKEEVIISAEIFQQKFFRIKLKEAINELSEVNISNINLTGNVETDLGNIPVFNKYNLGVPLRTKPLPTAEERRLYSASNAGALGFVINTLTGEIKKLKKEKEISELLRLVYKIEKLIEKTYFLEDLGMKDFEVSEFLYYCAEKDDLKSIVAGENILLLMEYFSTMLPRYRAYLNEQ</sequence>
<proteinExistence type="predicted"/>
<dbReference type="KEGG" id="afla:FHG64_13715"/>
<evidence type="ECO:0008006" key="3">
    <source>
        <dbReference type="Google" id="ProtNLM"/>
    </source>
</evidence>
<dbReference type="EMBL" id="CP040812">
    <property type="protein sequence ID" value="QCY70378.1"/>
    <property type="molecule type" value="Genomic_DNA"/>
</dbReference>
<dbReference type="OrthoDB" id="1466882at2"/>
<gene>
    <name evidence="1" type="ORF">FHG64_13715</name>
</gene>
<dbReference type="Proteomes" id="UP000309016">
    <property type="component" value="Chromosome"/>
</dbReference>
<reference evidence="1 2" key="1">
    <citation type="submission" date="2019-06" db="EMBL/GenBank/DDBJ databases">
        <title>Complete genome sequence of Antarcticibacterium flavum KCTC 52984T from an Antarctic marine sediment.</title>
        <authorList>
            <person name="Lee Y.M."/>
            <person name="Shin S.C."/>
        </authorList>
    </citation>
    <scope>NUCLEOTIDE SEQUENCE [LARGE SCALE GENOMIC DNA]</scope>
    <source>
        <strain evidence="1 2">KCTC 52984</strain>
    </source>
</reference>
<keyword evidence="2" id="KW-1185">Reference proteome</keyword>
<organism evidence="1 2">
    <name type="scientific">Antarcticibacterium flavum</name>
    <dbReference type="NCBI Taxonomy" id="2058175"/>
    <lineage>
        <taxon>Bacteria</taxon>
        <taxon>Pseudomonadati</taxon>
        <taxon>Bacteroidota</taxon>
        <taxon>Flavobacteriia</taxon>
        <taxon>Flavobacteriales</taxon>
        <taxon>Flavobacteriaceae</taxon>
        <taxon>Antarcticibacterium</taxon>
    </lineage>
</organism>
<evidence type="ECO:0000313" key="2">
    <source>
        <dbReference type="Proteomes" id="UP000309016"/>
    </source>
</evidence>
<dbReference type="RefSeq" id="WP_139066937.1">
    <property type="nucleotide sequence ID" value="NZ_CP040812.1"/>
</dbReference>
<dbReference type="InterPro" id="IPR008969">
    <property type="entry name" value="CarboxyPept-like_regulatory"/>
</dbReference>
<dbReference type="AlphaFoldDB" id="A0A5B7X6P8"/>
<name>A0A5B7X6P8_9FLAO</name>
<evidence type="ECO:0000313" key="1">
    <source>
        <dbReference type="EMBL" id="QCY70378.1"/>
    </source>
</evidence>